<proteinExistence type="predicted"/>
<dbReference type="EMBL" id="MZ244213">
    <property type="protein sequence ID" value="QWY26451.1"/>
    <property type="molecule type" value="Genomic_DNA"/>
</dbReference>
<reference evidence="1" key="2">
    <citation type="submission" date="2021-04" db="EMBL/GenBank/DDBJ databases">
        <authorList>
            <person name="Chen X."/>
            <person name="Shi M."/>
            <person name="Wu W."/>
        </authorList>
    </citation>
    <scope>NUCLEOTIDE SEQUENCE</scope>
    <source>
        <strain evidence="1">Cxx6</strain>
    </source>
</reference>
<organism evidence="1">
    <name type="scientific">Ranid herpesvirus 4</name>
    <dbReference type="NCBI Taxonomy" id="2849006"/>
    <lineage>
        <taxon>Viruses</taxon>
        <taxon>Duplodnaviria</taxon>
        <taxon>Heunggongvirae</taxon>
        <taxon>Peploviricota</taxon>
        <taxon>Herviviricetes</taxon>
        <taxon>Herpesvirales</taxon>
    </lineage>
</organism>
<evidence type="ECO:0000313" key="1">
    <source>
        <dbReference type="EMBL" id="QWY26451.1"/>
    </source>
</evidence>
<accession>A0A8F3CIG9</accession>
<name>A0A8F3CIG9_9VIRU</name>
<protein>
    <submittedName>
        <fullName evidence="1">Uncharacterized protein</fullName>
    </submittedName>
</protein>
<reference evidence="1" key="1">
    <citation type="journal article" date="2021" name="Viruses">
        <title>Discovery and Characterization of Actively Replicating DNA and Retro-Transcribing Viruses in Lower Vertebrate Hosts Based on RNA Sequencing.</title>
        <authorList>
            <person name="Chen X.X."/>
            <person name="Wu W.C."/>
            <person name="Shi M."/>
        </authorList>
    </citation>
    <scope>NUCLEOTIDE SEQUENCE</scope>
    <source>
        <strain evidence="1">Cxx6</strain>
    </source>
</reference>
<sequence length="305" mass="34376">MANGTFTYFSINSLFMRDYKNAANTPVVTLNLQSLKKNQCTLLLNTVTQSVMYHLPYLLSDSQTMSLFDIGDFIAMWNKTVDILEDSIIQKQYYLNPNLVQSMSLEEAQNHACNAITHITDENGLVSADGVWGLLHVSLKDGLDASNVIINRGLCKAVHEEVSHTQVSTSFSNTEYGALEIKGSIIQDLVPQPTSLFLVCYPSQTENIRKSPFTKLALLACNSITDLESWVNTLKIYPPSWKAAALGLGLISRQKNLLVPYRPTWTLLHKKWTFKNTPSTAQILYNKDYVPPIKARLKIKRRLRC</sequence>